<dbReference type="EMBL" id="FOJG01000001">
    <property type="protein sequence ID" value="SEW17537.1"/>
    <property type="molecule type" value="Genomic_DNA"/>
</dbReference>
<dbReference type="STRING" id="29529.SAMN04488122_0964"/>
<gene>
    <name evidence="1" type="ORF">SAMN04488122_0964</name>
</gene>
<proteinExistence type="predicted"/>
<sequence length="35" mass="3891">MLIWIISLLIVGCVIVAGVVYAVNEQSRQWAESDN</sequence>
<name>A0A1I0PT72_9BACT</name>
<dbReference type="AlphaFoldDB" id="A0A1I0PT72"/>
<keyword evidence="2" id="KW-1185">Reference proteome</keyword>
<reference evidence="2" key="1">
    <citation type="submission" date="2016-10" db="EMBL/GenBank/DDBJ databases">
        <authorList>
            <person name="Varghese N."/>
            <person name="Submissions S."/>
        </authorList>
    </citation>
    <scope>NUCLEOTIDE SEQUENCE [LARGE SCALE GENOMIC DNA]</scope>
    <source>
        <strain evidence="2">DSM 3695</strain>
    </source>
</reference>
<protein>
    <submittedName>
        <fullName evidence="1">Uncharacterized protein</fullName>
    </submittedName>
</protein>
<dbReference type="Proteomes" id="UP000199310">
    <property type="component" value="Unassembled WGS sequence"/>
</dbReference>
<evidence type="ECO:0000313" key="2">
    <source>
        <dbReference type="Proteomes" id="UP000199310"/>
    </source>
</evidence>
<accession>A0A1I0PT72</accession>
<organism evidence="1 2">
    <name type="scientific">Chitinophaga arvensicola</name>
    <dbReference type="NCBI Taxonomy" id="29529"/>
    <lineage>
        <taxon>Bacteria</taxon>
        <taxon>Pseudomonadati</taxon>
        <taxon>Bacteroidota</taxon>
        <taxon>Chitinophagia</taxon>
        <taxon>Chitinophagales</taxon>
        <taxon>Chitinophagaceae</taxon>
        <taxon>Chitinophaga</taxon>
    </lineage>
</organism>
<evidence type="ECO:0000313" key="1">
    <source>
        <dbReference type="EMBL" id="SEW17537.1"/>
    </source>
</evidence>